<dbReference type="CDD" id="cd02412">
    <property type="entry name" value="KH-II_30S_S3"/>
    <property type="match status" value="1"/>
</dbReference>
<dbReference type="InterPro" id="IPR018280">
    <property type="entry name" value="Ribosomal_uS3_CS"/>
</dbReference>
<dbReference type="GO" id="GO:0019843">
    <property type="term" value="F:rRNA binding"/>
    <property type="evidence" value="ECO:0007669"/>
    <property type="project" value="UniProtKB-UniRule"/>
</dbReference>
<evidence type="ECO:0000256" key="6">
    <source>
        <dbReference type="ARBA" id="ARBA00024998"/>
    </source>
</evidence>
<comment type="function">
    <text evidence="6 8">Binds the lower part of the 30S subunit head. Binds mRNA in the 70S ribosome, positioning it for translation.</text>
</comment>
<dbReference type="EMBL" id="LCFD01000006">
    <property type="protein sequence ID" value="KKS86873.1"/>
    <property type="molecule type" value="Genomic_DNA"/>
</dbReference>
<keyword evidence="3 8" id="KW-0694">RNA-binding</keyword>
<dbReference type="PROSITE" id="PS50823">
    <property type="entry name" value="KH_TYPE_2"/>
    <property type="match status" value="1"/>
</dbReference>
<dbReference type="InterPro" id="IPR015946">
    <property type="entry name" value="KH_dom-like_a/b"/>
</dbReference>
<dbReference type="InterPro" id="IPR005704">
    <property type="entry name" value="Ribosomal_uS3_bac-typ"/>
</dbReference>
<dbReference type="GO" id="GO:0022627">
    <property type="term" value="C:cytosolic small ribosomal subunit"/>
    <property type="evidence" value="ECO:0007669"/>
    <property type="project" value="TreeGrafter"/>
</dbReference>
<dbReference type="InterPro" id="IPR009019">
    <property type="entry name" value="KH_sf_prok-type"/>
</dbReference>
<dbReference type="AlphaFoldDB" id="A0A0G1FJ43"/>
<dbReference type="InterPro" id="IPR001351">
    <property type="entry name" value="Ribosomal_uS3_C"/>
</dbReference>
<evidence type="ECO:0000313" key="12">
    <source>
        <dbReference type="Proteomes" id="UP000034050"/>
    </source>
</evidence>
<dbReference type="Proteomes" id="UP000034050">
    <property type="component" value="Unassembled WGS sequence"/>
</dbReference>
<comment type="caution">
    <text evidence="11">The sequence shown here is derived from an EMBL/GenBank/DDBJ whole genome shotgun (WGS) entry which is preliminary data.</text>
</comment>
<evidence type="ECO:0000313" key="11">
    <source>
        <dbReference type="EMBL" id="KKS86873.1"/>
    </source>
</evidence>
<organism evidence="11 12">
    <name type="scientific">Candidatus Gottesmanbacteria bacterium GW2011_GWB1_43_11</name>
    <dbReference type="NCBI Taxonomy" id="1618446"/>
    <lineage>
        <taxon>Bacteria</taxon>
        <taxon>Candidatus Gottesmaniibacteriota</taxon>
    </lineage>
</organism>
<keyword evidence="4 8" id="KW-0689">Ribosomal protein</keyword>
<dbReference type="GO" id="GO:0006412">
    <property type="term" value="P:translation"/>
    <property type="evidence" value="ECO:0007669"/>
    <property type="project" value="UniProtKB-UniRule"/>
</dbReference>
<feature type="domain" description="KH type-2" evidence="10">
    <location>
        <begin position="39"/>
        <end position="114"/>
    </location>
</feature>
<dbReference type="InterPro" id="IPR004044">
    <property type="entry name" value="KH_dom_type_2"/>
</dbReference>
<name>A0A0G1FJ43_9BACT</name>
<dbReference type="SUPFAM" id="SSF54814">
    <property type="entry name" value="Prokaryotic type KH domain (KH-domain type II)"/>
    <property type="match status" value="1"/>
</dbReference>
<dbReference type="GO" id="GO:0003729">
    <property type="term" value="F:mRNA binding"/>
    <property type="evidence" value="ECO:0007669"/>
    <property type="project" value="UniProtKB-UniRule"/>
</dbReference>
<evidence type="ECO:0000256" key="9">
    <source>
        <dbReference type="RuleBase" id="RU003624"/>
    </source>
</evidence>
<dbReference type="PANTHER" id="PTHR11760">
    <property type="entry name" value="30S/40S RIBOSOMAL PROTEIN S3"/>
    <property type="match status" value="1"/>
</dbReference>
<evidence type="ECO:0000256" key="5">
    <source>
        <dbReference type="ARBA" id="ARBA00023274"/>
    </source>
</evidence>
<dbReference type="FunFam" id="3.30.300.20:FF:000001">
    <property type="entry name" value="30S ribosomal protein S3"/>
    <property type="match status" value="1"/>
</dbReference>
<dbReference type="Gene3D" id="3.30.300.20">
    <property type="match status" value="1"/>
</dbReference>
<dbReference type="GO" id="GO:0003735">
    <property type="term" value="F:structural constituent of ribosome"/>
    <property type="evidence" value="ECO:0007669"/>
    <property type="project" value="InterPro"/>
</dbReference>
<dbReference type="InterPro" id="IPR057258">
    <property type="entry name" value="Ribosomal_uS3"/>
</dbReference>
<protein>
    <recommendedName>
        <fullName evidence="7 8">Small ribosomal subunit protein uS3</fullName>
    </recommendedName>
</protein>
<accession>A0A0G1FJ43</accession>
<keyword evidence="5 8" id="KW-0687">Ribonucleoprotein</keyword>
<gene>
    <name evidence="8" type="primary">rpsC</name>
    <name evidence="11" type="ORF">UV61_C0006G0074</name>
</gene>
<dbReference type="InterPro" id="IPR036419">
    <property type="entry name" value="Ribosomal_S3_C_sf"/>
</dbReference>
<dbReference type="SUPFAM" id="SSF54821">
    <property type="entry name" value="Ribosomal protein S3 C-terminal domain"/>
    <property type="match status" value="1"/>
</dbReference>
<evidence type="ECO:0000256" key="7">
    <source>
        <dbReference type="ARBA" id="ARBA00035257"/>
    </source>
</evidence>
<keyword evidence="2 8" id="KW-0699">rRNA-binding</keyword>
<evidence type="ECO:0000256" key="4">
    <source>
        <dbReference type="ARBA" id="ARBA00022980"/>
    </source>
</evidence>
<comment type="similarity">
    <text evidence="1 8 9">Belongs to the universal ribosomal protein uS3 family.</text>
</comment>
<evidence type="ECO:0000256" key="3">
    <source>
        <dbReference type="ARBA" id="ARBA00022884"/>
    </source>
</evidence>
<proteinExistence type="inferred from homology"/>
<dbReference type="Pfam" id="PF00189">
    <property type="entry name" value="Ribosomal_S3_C"/>
    <property type="match status" value="1"/>
</dbReference>
<evidence type="ECO:0000256" key="1">
    <source>
        <dbReference type="ARBA" id="ARBA00010761"/>
    </source>
</evidence>
<evidence type="ECO:0000256" key="8">
    <source>
        <dbReference type="HAMAP-Rule" id="MF_01309"/>
    </source>
</evidence>
<comment type="subunit">
    <text evidence="8">Part of the 30S ribosomal subunit. Forms a tight complex with proteins S10 and S14.</text>
</comment>
<dbReference type="Gene3D" id="3.30.1140.32">
    <property type="entry name" value="Ribosomal protein S3, C-terminal domain"/>
    <property type="match status" value="1"/>
</dbReference>
<reference evidence="11 12" key="1">
    <citation type="journal article" date="2015" name="Nature">
        <title>rRNA introns, odd ribosomes, and small enigmatic genomes across a large radiation of phyla.</title>
        <authorList>
            <person name="Brown C.T."/>
            <person name="Hug L.A."/>
            <person name="Thomas B.C."/>
            <person name="Sharon I."/>
            <person name="Castelle C.J."/>
            <person name="Singh A."/>
            <person name="Wilkins M.J."/>
            <person name="Williams K.H."/>
            <person name="Banfield J.F."/>
        </authorList>
    </citation>
    <scope>NUCLEOTIDE SEQUENCE [LARGE SCALE GENOMIC DNA]</scope>
</reference>
<dbReference type="PROSITE" id="PS00548">
    <property type="entry name" value="RIBOSOMAL_S3"/>
    <property type="match status" value="1"/>
</dbReference>
<dbReference type="NCBIfam" id="TIGR01009">
    <property type="entry name" value="rpsC_bact"/>
    <property type="match status" value="1"/>
</dbReference>
<dbReference type="Pfam" id="PF07650">
    <property type="entry name" value="KH_2"/>
    <property type="match status" value="1"/>
</dbReference>
<evidence type="ECO:0000259" key="10">
    <source>
        <dbReference type="PROSITE" id="PS50823"/>
    </source>
</evidence>
<dbReference type="PANTHER" id="PTHR11760:SF19">
    <property type="entry name" value="SMALL RIBOSOMAL SUBUNIT PROTEIN US3C"/>
    <property type="match status" value="1"/>
</dbReference>
<sequence length="216" mass="24519">MGQKVNPRGFRLGPLFTWSSRWFADKKRYKHLLLEDVKLRKALDKKLQHAGLSRIEIDRSINRIDITVYVVRPGIVIGRGGTGLEELKKFITQFLQPSEKKTALKIELKVEPVKEPNLDAAVVAHNITEQLAKRMPHKRIVNQTLERVMNAGAKGVKIMLSGRIAGAEISRREKYQRGSVPLSTIREEVDFAQKPSLTKSGYIGVKVWISKGEREI</sequence>
<dbReference type="HAMAP" id="MF_01309_B">
    <property type="entry name" value="Ribosomal_uS3_B"/>
    <property type="match status" value="1"/>
</dbReference>
<dbReference type="STRING" id="1618446.UV61_C0006G0074"/>
<evidence type="ECO:0000256" key="2">
    <source>
        <dbReference type="ARBA" id="ARBA00022730"/>
    </source>
</evidence>
<dbReference type="PATRIC" id="fig|1618446.3.peg.735"/>